<dbReference type="OrthoDB" id="273087at2759"/>
<name>A0A8S1R899_9CILI</name>
<dbReference type="GO" id="GO:0071218">
    <property type="term" value="P:cellular response to misfolded protein"/>
    <property type="evidence" value="ECO:0007669"/>
    <property type="project" value="TreeGrafter"/>
</dbReference>
<comment type="catalytic activity">
    <reaction evidence="1">
        <text>S-ubiquitinyl-[E2 ubiquitin-conjugating enzyme]-L-cysteine + [acceptor protein]-L-lysine = [E2 ubiquitin-conjugating enzyme]-L-cysteine + N(6)-ubiquitinyl-[acceptor protein]-L-lysine.</text>
        <dbReference type="EC" id="2.3.2.27"/>
    </reaction>
</comment>
<organism evidence="7 8">
    <name type="scientific">Paramecium sonneborni</name>
    <dbReference type="NCBI Taxonomy" id="65129"/>
    <lineage>
        <taxon>Eukaryota</taxon>
        <taxon>Sar</taxon>
        <taxon>Alveolata</taxon>
        <taxon>Ciliophora</taxon>
        <taxon>Intramacronucleata</taxon>
        <taxon>Oligohymenophorea</taxon>
        <taxon>Peniculida</taxon>
        <taxon>Parameciidae</taxon>
        <taxon>Paramecium</taxon>
    </lineage>
</organism>
<comment type="caution">
    <text evidence="7">The sequence shown here is derived from an EMBL/GenBank/DDBJ whole genome shotgun (WGS) entry which is preliminary data.</text>
</comment>
<dbReference type="InterPro" id="IPR003613">
    <property type="entry name" value="Ubox_domain"/>
</dbReference>
<dbReference type="Proteomes" id="UP000692954">
    <property type="component" value="Unassembled WGS sequence"/>
</dbReference>
<dbReference type="GO" id="GO:0043161">
    <property type="term" value="P:proteasome-mediated ubiquitin-dependent protein catabolic process"/>
    <property type="evidence" value="ECO:0007669"/>
    <property type="project" value="TreeGrafter"/>
</dbReference>
<dbReference type="GO" id="GO:0000209">
    <property type="term" value="P:protein polyubiquitination"/>
    <property type="evidence" value="ECO:0007669"/>
    <property type="project" value="TreeGrafter"/>
</dbReference>
<keyword evidence="5" id="KW-0833">Ubl conjugation pathway</keyword>
<dbReference type="AlphaFoldDB" id="A0A8S1R899"/>
<keyword evidence="3" id="KW-0808">Transferase</keyword>
<dbReference type="EC" id="2.3.2.27" evidence="2"/>
<proteinExistence type="predicted"/>
<keyword evidence="4" id="KW-0677">Repeat</keyword>
<evidence type="ECO:0000256" key="4">
    <source>
        <dbReference type="ARBA" id="ARBA00022737"/>
    </source>
</evidence>
<dbReference type="GO" id="GO:0005737">
    <property type="term" value="C:cytoplasm"/>
    <property type="evidence" value="ECO:0007669"/>
    <property type="project" value="TreeGrafter"/>
</dbReference>
<dbReference type="Pfam" id="PF04564">
    <property type="entry name" value="U-box"/>
    <property type="match status" value="1"/>
</dbReference>
<evidence type="ECO:0000256" key="1">
    <source>
        <dbReference type="ARBA" id="ARBA00000900"/>
    </source>
</evidence>
<evidence type="ECO:0000313" key="7">
    <source>
        <dbReference type="EMBL" id="CAD8124481.1"/>
    </source>
</evidence>
<dbReference type="GO" id="GO:0051087">
    <property type="term" value="F:protein-folding chaperone binding"/>
    <property type="evidence" value="ECO:0007669"/>
    <property type="project" value="TreeGrafter"/>
</dbReference>
<evidence type="ECO:0000313" key="8">
    <source>
        <dbReference type="Proteomes" id="UP000692954"/>
    </source>
</evidence>
<dbReference type="EMBL" id="CAJJDN010000151">
    <property type="protein sequence ID" value="CAD8124481.1"/>
    <property type="molecule type" value="Genomic_DNA"/>
</dbReference>
<evidence type="ECO:0000256" key="2">
    <source>
        <dbReference type="ARBA" id="ARBA00012483"/>
    </source>
</evidence>
<evidence type="ECO:0000256" key="5">
    <source>
        <dbReference type="ARBA" id="ARBA00022786"/>
    </source>
</evidence>
<feature type="domain" description="U-box" evidence="6">
    <location>
        <begin position="96"/>
        <end position="165"/>
    </location>
</feature>
<accession>A0A8S1R899</accession>
<protein>
    <recommendedName>
        <fullName evidence="2">RING-type E3 ubiquitin transferase</fullName>
        <ecNumber evidence="2">2.3.2.27</ecNumber>
    </recommendedName>
</protein>
<dbReference type="GO" id="GO:0061630">
    <property type="term" value="F:ubiquitin protein ligase activity"/>
    <property type="evidence" value="ECO:0007669"/>
    <property type="project" value="UniProtKB-EC"/>
</dbReference>
<gene>
    <name evidence="7" type="ORF">PSON_ATCC_30995.1.T1510082</name>
</gene>
<dbReference type="PANTHER" id="PTHR46803:SF2">
    <property type="entry name" value="E3 UBIQUITIN-PROTEIN LIGASE CHIP"/>
    <property type="match status" value="1"/>
</dbReference>
<keyword evidence="8" id="KW-1185">Reference proteome</keyword>
<reference evidence="7" key="1">
    <citation type="submission" date="2021-01" db="EMBL/GenBank/DDBJ databases">
        <authorList>
            <consortium name="Genoscope - CEA"/>
            <person name="William W."/>
        </authorList>
    </citation>
    <scope>NUCLEOTIDE SEQUENCE</scope>
</reference>
<evidence type="ECO:0000259" key="6">
    <source>
        <dbReference type="Pfam" id="PF04564"/>
    </source>
</evidence>
<sequence length="193" mass="22792">MVYNVQDKVLCVYHLQTYEFIKDNNDKSKDKLKILIHQNLGKGKKMVFLIAQEMDRRNVQSLRSVLADIAQRRNVKLDWNYLEKQTQIKILQDIPIPQPFTCVISYEIMNEPILFNTGQTYEKNGIFQQFTSNGGADPITREQIIPQTARLNLQLLQGINELKKKYEWIGIEQEVDYKAIKFERLNLIFYFKS</sequence>
<dbReference type="GO" id="GO:0006515">
    <property type="term" value="P:protein quality control for misfolded or incompletely synthesized proteins"/>
    <property type="evidence" value="ECO:0007669"/>
    <property type="project" value="TreeGrafter"/>
</dbReference>
<dbReference type="PANTHER" id="PTHR46803">
    <property type="entry name" value="E3 UBIQUITIN-PROTEIN LIGASE CHIP"/>
    <property type="match status" value="1"/>
</dbReference>
<dbReference type="GO" id="GO:0045862">
    <property type="term" value="P:positive regulation of proteolysis"/>
    <property type="evidence" value="ECO:0007669"/>
    <property type="project" value="TreeGrafter"/>
</dbReference>
<evidence type="ECO:0000256" key="3">
    <source>
        <dbReference type="ARBA" id="ARBA00022679"/>
    </source>
</evidence>